<dbReference type="PROSITE" id="PS00678">
    <property type="entry name" value="WD_REPEATS_1"/>
    <property type="match status" value="2"/>
</dbReference>
<dbReference type="Gene3D" id="2.130.10.10">
    <property type="entry name" value="YVTN repeat-like/Quinoprotein amine dehydrogenase"/>
    <property type="match status" value="2"/>
</dbReference>
<dbReference type="KEGG" id="agv:OJF2_32610"/>
<evidence type="ECO:0000256" key="3">
    <source>
        <dbReference type="PROSITE-ProRule" id="PRU00221"/>
    </source>
</evidence>
<dbReference type="EMBL" id="CP042997">
    <property type="protein sequence ID" value="QEH34719.1"/>
    <property type="molecule type" value="Genomic_DNA"/>
</dbReference>
<dbReference type="InterPro" id="IPR020472">
    <property type="entry name" value="WD40_PAC1"/>
</dbReference>
<reference evidence="4 5" key="1">
    <citation type="submission" date="2019-08" db="EMBL/GenBank/DDBJ databases">
        <title>Deep-cultivation of Planctomycetes and their phenomic and genomic characterization uncovers novel biology.</title>
        <authorList>
            <person name="Wiegand S."/>
            <person name="Jogler M."/>
            <person name="Boedeker C."/>
            <person name="Pinto D."/>
            <person name="Vollmers J."/>
            <person name="Rivas-Marin E."/>
            <person name="Kohn T."/>
            <person name="Peeters S.H."/>
            <person name="Heuer A."/>
            <person name="Rast P."/>
            <person name="Oberbeckmann S."/>
            <person name="Bunk B."/>
            <person name="Jeske O."/>
            <person name="Meyerdierks A."/>
            <person name="Storesund J.E."/>
            <person name="Kallscheuer N."/>
            <person name="Luecker S."/>
            <person name="Lage O.M."/>
            <person name="Pohl T."/>
            <person name="Merkel B.J."/>
            <person name="Hornburger P."/>
            <person name="Mueller R.-W."/>
            <person name="Bruemmer F."/>
            <person name="Labrenz M."/>
            <person name="Spormann A.M."/>
            <person name="Op den Camp H."/>
            <person name="Overmann J."/>
            <person name="Amann R."/>
            <person name="Jetten M.S.M."/>
            <person name="Mascher T."/>
            <person name="Medema M.H."/>
            <person name="Devos D.P."/>
            <person name="Kaster A.-K."/>
            <person name="Ovreas L."/>
            <person name="Rohde M."/>
            <person name="Galperin M.Y."/>
            <person name="Jogler C."/>
        </authorList>
    </citation>
    <scope>NUCLEOTIDE SEQUENCE [LARGE SCALE GENOMIC DNA]</scope>
    <source>
        <strain evidence="4 5">OJF2</strain>
    </source>
</reference>
<sequence>MSGPRGGDPKDGRARVGVIFMSISVDAKRRAHRKASHGDVVTSVAFSPDGGILASGSWDGTVKLWDAVDGRPRLKRTLRGAWDEVEAVAFTPSGEVAGVGTGFDDAPFGEVVLWKPGSPRGRSLVREAGKIDAIAFSPDGATLATGSGDRSSVSLRDVASGEERWALPDHRGPIRSVAYSPDGRRLAVASGAVPAVADRLQGGGLGEISLWDLDGRPPRRFARLAGHAYGSLAVAFSPDGARLASGGFDRVTKLWDAETGREGATLTGHKGWVAAVAFAPDGEVLATGSHDETIKLWDAGTGRELATLAGHTGNVYSVSFSPDGRLLASGSLDGTVRLWDIPPALGRAAGRQRTGG</sequence>
<evidence type="ECO:0000313" key="5">
    <source>
        <dbReference type="Proteomes" id="UP000324233"/>
    </source>
</evidence>
<feature type="repeat" description="WD" evidence="3">
    <location>
        <begin position="266"/>
        <end position="307"/>
    </location>
</feature>
<dbReference type="SUPFAM" id="SSF50998">
    <property type="entry name" value="Quinoprotein alcohol dehydrogenase-like"/>
    <property type="match status" value="1"/>
</dbReference>
<dbReference type="Proteomes" id="UP000324233">
    <property type="component" value="Chromosome"/>
</dbReference>
<organism evidence="4 5">
    <name type="scientific">Aquisphaera giovannonii</name>
    <dbReference type="NCBI Taxonomy" id="406548"/>
    <lineage>
        <taxon>Bacteria</taxon>
        <taxon>Pseudomonadati</taxon>
        <taxon>Planctomycetota</taxon>
        <taxon>Planctomycetia</taxon>
        <taxon>Isosphaerales</taxon>
        <taxon>Isosphaeraceae</taxon>
        <taxon>Aquisphaera</taxon>
    </lineage>
</organism>
<keyword evidence="2" id="KW-0677">Repeat</keyword>
<dbReference type="InterPro" id="IPR001680">
    <property type="entry name" value="WD40_rpt"/>
</dbReference>
<gene>
    <name evidence="4" type="ORF">OJF2_32610</name>
</gene>
<keyword evidence="1 3" id="KW-0853">WD repeat</keyword>
<dbReference type="CDD" id="cd00200">
    <property type="entry name" value="WD40"/>
    <property type="match status" value="1"/>
</dbReference>
<evidence type="ECO:0000256" key="2">
    <source>
        <dbReference type="ARBA" id="ARBA00022737"/>
    </source>
</evidence>
<dbReference type="InterPro" id="IPR015943">
    <property type="entry name" value="WD40/YVTN_repeat-like_dom_sf"/>
</dbReference>
<feature type="repeat" description="WD" evidence="3">
    <location>
        <begin position="34"/>
        <end position="75"/>
    </location>
</feature>
<dbReference type="SMART" id="SM00320">
    <property type="entry name" value="WD40"/>
    <property type="match status" value="6"/>
</dbReference>
<proteinExistence type="predicted"/>
<dbReference type="PROSITE" id="PS50294">
    <property type="entry name" value="WD_REPEATS_REGION"/>
    <property type="match status" value="4"/>
</dbReference>
<dbReference type="InterPro" id="IPR011047">
    <property type="entry name" value="Quinoprotein_ADH-like_sf"/>
</dbReference>
<dbReference type="PANTHER" id="PTHR19848">
    <property type="entry name" value="WD40 REPEAT PROTEIN"/>
    <property type="match status" value="1"/>
</dbReference>
<evidence type="ECO:0000313" key="4">
    <source>
        <dbReference type="EMBL" id="QEH34719.1"/>
    </source>
</evidence>
<evidence type="ECO:0000256" key="1">
    <source>
        <dbReference type="ARBA" id="ARBA00022574"/>
    </source>
</evidence>
<dbReference type="AlphaFoldDB" id="A0A5B9W392"/>
<protein>
    <submittedName>
        <fullName evidence="4">Translocation protein TolB</fullName>
    </submittedName>
</protein>
<feature type="repeat" description="WD" evidence="3">
    <location>
        <begin position="308"/>
        <end position="341"/>
    </location>
</feature>
<dbReference type="PRINTS" id="PR00320">
    <property type="entry name" value="GPROTEINBRPT"/>
</dbReference>
<dbReference type="PROSITE" id="PS50082">
    <property type="entry name" value="WD_REPEATS_2"/>
    <property type="match status" value="4"/>
</dbReference>
<name>A0A5B9W392_9BACT</name>
<keyword evidence="5" id="KW-1185">Reference proteome</keyword>
<dbReference type="PANTHER" id="PTHR19848:SF8">
    <property type="entry name" value="F-BOX AND WD REPEAT DOMAIN CONTAINING 7"/>
    <property type="match status" value="1"/>
</dbReference>
<dbReference type="InterPro" id="IPR019775">
    <property type="entry name" value="WD40_repeat_CS"/>
</dbReference>
<dbReference type="Pfam" id="PF00400">
    <property type="entry name" value="WD40"/>
    <property type="match status" value="6"/>
</dbReference>
<accession>A0A5B9W392</accession>
<feature type="repeat" description="WD" evidence="3">
    <location>
        <begin position="224"/>
        <end position="265"/>
    </location>
</feature>